<dbReference type="CDD" id="cd16651">
    <property type="entry name" value="SPL-RING_NSE2"/>
    <property type="match status" value="1"/>
</dbReference>
<dbReference type="Pfam" id="PF11789">
    <property type="entry name" value="zf-Nse"/>
    <property type="match status" value="1"/>
</dbReference>
<organism evidence="12 13">
    <name type="scientific">Metschnikowia bicuspidata</name>
    <dbReference type="NCBI Taxonomy" id="27322"/>
    <lineage>
        <taxon>Eukaryota</taxon>
        <taxon>Fungi</taxon>
        <taxon>Dikarya</taxon>
        <taxon>Ascomycota</taxon>
        <taxon>Saccharomycotina</taxon>
        <taxon>Pichiomycetes</taxon>
        <taxon>Metschnikowiaceae</taxon>
        <taxon>Metschnikowia</taxon>
    </lineage>
</organism>
<comment type="pathway">
    <text evidence="2">Protein modification; protein sumoylation.</text>
</comment>
<evidence type="ECO:0000259" key="11">
    <source>
        <dbReference type="PROSITE" id="PS51044"/>
    </source>
</evidence>
<dbReference type="InterPro" id="IPR013083">
    <property type="entry name" value="Znf_RING/FYVE/PHD"/>
</dbReference>
<evidence type="ECO:0000256" key="3">
    <source>
        <dbReference type="ARBA" id="ARBA00008212"/>
    </source>
</evidence>
<dbReference type="EMBL" id="ML004430">
    <property type="protein sequence ID" value="RKP32620.1"/>
    <property type="molecule type" value="Genomic_DNA"/>
</dbReference>
<dbReference type="GO" id="GO:0005634">
    <property type="term" value="C:nucleus"/>
    <property type="evidence" value="ECO:0007669"/>
    <property type="project" value="UniProtKB-SubCell"/>
</dbReference>
<dbReference type="GO" id="GO:0008270">
    <property type="term" value="F:zinc ion binding"/>
    <property type="evidence" value="ECO:0007669"/>
    <property type="project" value="UniProtKB-KW"/>
</dbReference>
<dbReference type="SUPFAM" id="SSF57850">
    <property type="entry name" value="RING/U-box"/>
    <property type="match status" value="1"/>
</dbReference>
<evidence type="ECO:0000313" key="12">
    <source>
        <dbReference type="EMBL" id="RKP32620.1"/>
    </source>
</evidence>
<dbReference type="InterPro" id="IPR004181">
    <property type="entry name" value="Znf_MIZ"/>
</dbReference>
<dbReference type="OrthoDB" id="756301at2759"/>
<dbReference type="GO" id="GO:0061665">
    <property type="term" value="F:SUMO ligase activity"/>
    <property type="evidence" value="ECO:0007669"/>
    <property type="project" value="TreeGrafter"/>
</dbReference>
<evidence type="ECO:0000256" key="10">
    <source>
        <dbReference type="PROSITE-ProRule" id="PRU00452"/>
    </source>
</evidence>
<keyword evidence="6 10" id="KW-0863">Zinc-finger</keyword>
<evidence type="ECO:0000256" key="7">
    <source>
        <dbReference type="ARBA" id="ARBA00022786"/>
    </source>
</evidence>
<keyword evidence="7" id="KW-0833">Ubl conjugation pathway</keyword>
<sequence length="285" mass="32751">MQAVPEIPDFAHYVPAYFPIHLTLRVNTDFTHTQLQRDIDEKISVVKKIACEFIDDMAGTCPLRHPELAQDFLKKQTQSYALLVESKYRLQMLQTLLRQMQLLLAETRRFEEDVSLANYASYCETTKDNFADAIVKGLETSQRGTPSDTRSDPACIVLLKADAWYQYIKNAFFVLQHPEDPIPDDKEDGPESEDLAVEGGKISLKDPLSLNYYVEPMMAIPCKHIFEKEHIMRLFSKDRSIMCPITGCVAEITRKDLLPDLLMQLRVKVYKASEKTRLLRAMRVS</sequence>
<evidence type="ECO:0000256" key="5">
    <source>
        <dbReference type="ARBA" id="ARBA00022723"/>
    </source>
</evidence>
<protein>
    <recommendedName>
        <fullName evidence="11">SP-RING-type domain-containing protein</fullName>
    </recommendedName>
</protein>
<evidence type="ECO:0000256" key="4">
    <source>
        <dbReference type="ARBA" id="ARBA00022679"/>
    </source>
</evidence>
<keyword evidence="9" id="KW-0539">Nucleus</keyword>
<keyword evidence="4" id="KW-0808">Transferase</keyword>
<dbReference type="Proteomes" id="UP000268321">
    <property type="component" value="Unassembled WGS sequence"/>
</dbReference>
<evidence type="ECO:0000256" key="6">
    <source>
        <dbReference type="ARBA" id="ARBA00022771"/>
    </source>
</evidence>
<dbReference type="GO" id="GO:0016925">
    <property type="term" value="P:protein sumoylation"/>
    <property type="evidence" value="ECO:0007669"/>
    <property type="project" value="UniProtKB-UniPathway"/>
</dbReference>
<evidence type="ECO:0000256" key="2">
    <source>
        <dbReference type="ARBA" id="ARBA00004718"/>
    </source>
</evidence>
<dbReference type="Gene3D" id="3.30.40.10">
    <property type="entry name" value="Zinc/RING finger domain, C3HC4 (zinc finger)"/>
    <property type="match status" value="1"/>
</dbReference>
<keyword evidence="8" id="KW-0862">Zinc</keyword>
<dbReference type="UniPathway" id="UPA00886"/>
<evidence type="ECO:0000313" key="13">
    <source>
        <dbReference type="Proteomes" id="UP000268321"/>
    </source>
</evidence>
<comment type="subcellular location">
    <subcellularLocation>
        <location evidence="1">Nucleus</location>
    </subcellularLocation>
</comment>
<proteinExistence type="inferred from homology"/>
<evidence type="ECO:0000256" key="1">
    <source>
        <dbReference type="ARBA" id="ARBA00004123"/>
    </source>
</evidence>
<name>A0A4P9ZKF4_9ASCO</name>
<comment type="similarity">
    <text evidence="3">Belongs to the NSE2 family.</text>
</comment>
<evidence type="ECO:0000256" key="9">
    <source>
        <dbReference type="ARBA" id="ARBA00023242"/>
    </source>
</evidence>
<dbReference type="AlphaFoldDB" id="A0A4P9ZKF4"/>
<gene>
    <name evidence="12" type="ORF">METBISCDRAFT_21307</name>
</gene>
<accession>A0A4P9ZKF4</accession>
<dbReference type="GO" id="GO:0030915">
    <property type="term" value="C:Smc5-Smc6 complex"/>
    <property type="evidence" value="ECO:0007669"/>
    <property type="project" value="InterPro"/>
</dbReference>
<dbReference type="GO" id="GO:0000724">
    <property type="term" value="P:double-strand break repair via homologous recombination"/>
    <property type="evidence" value="ECO:0007669"/>
    <property type="project" value="InterPro"/>
</dbReference>
<dbReference type="InterPro" id="IPR026846">
    <property type="entry name" value="Nse2(Mms21)"/>
</dbReference>
<reference evidence="13" key="1">
    <citation type="journal article" date="2018" name="Nat. Microbiol.">
        <title>Leveraging single-cell genomics to expand the fungal tree of life.</title>
        <authorList>
            <person name="Ahrendt S.R."/>
            <person name="Quandt C.A."/>
            <person name="Ciobanu D."/>
            <person name="Clum A."/>
            <person name="Salamov A."/>
            <person name="Andreopoulos B."/>
            <person name="Cheng J.F."/>
            <person name="Woyke T."/>
            <person name="Pelin A."/>
            <person name="Henrissat B."/>
            <person name="Reynolds N.K."/>
            <person name="Benny G.L."/>
            <person name="Smith M.E."/>
            <person name="James T.Y."/>
            <person name="Grigoriev I.V."/>
        </authorList>
    </citation>
    <scope>NUCLEOTIDE SEQUENCE [LARGE SCALE GENOMIC DNA]</scope>
    <source>
        <strain evidence="13">Baker2002</strain>
    </source>
</reference>
<evidence type="ECO:0000256" key="8">
    <source>
        <dbReference type="ARBA" id="ARBA00022833"/>
    </source>
</evidence>
<dbReference type="PANTHER" id="PTHR21330:SF1">
    <property type="entry name" value="E3 SUMO-PROTEIN LIGASE NSE2"/>
    <property type="match status" value="1"/>
</dbReference>
<dbReference type="PANTHER" id="PTHR21330">
    <property type="entry name" value="E3 SUMO-PROTEIN LIGASE NSE2"/>
    <property type="match status" value="1"/>
</dbReference>
<keyword evidence="13" id="KW-1185">Reference proteome</keyword>
<feature type="domain" description="SP-RING-type" evidence="11">
    <location>
        <begin position="191"/>
        <end position="272"/>
    </location>
</feature>
<dbReference type="Gene3D" id="1.20.120.1010">
    <property type="match status" value="1"/>
</dbReference>
<keyword evidence="5" id="KW-0479">Metal-binding</keyword>
<dbReference type="PROSITE" id="PS51044">
    <property type="entry name" value="ZF_SP_RING"/>
    <property type="match status" value="1"/>
</dbReference>